<evidence type="ECO:0000313" key="1">
    <source>
        <dbReference type="EMBL" id="SHI32253.1"/>
    </source>
</evidence>
<dbReference type="Proteomes" id="UP000184310">
    <property type="component" value="Unassembled WGS sequence"/>
</dbReference>
<sequence length="269" mass="31903">MVKCKGNILREMFIILKNKKIKRGIIWLLLATLVGGNMISCDNKESKDVQSKVNKYLNETYGEEFVVGDLTKHSNEGFSGKYYYGQAYKKSNPDMKFDVQWDVGNPGKYIDSYLEKKWSKQGTEELKKILKEIYGQDIWVYFVLNKKEDQEYINCDYKEVISKAHGDVYFELAYYIPCEGNLDKKKEVENLNKIIEPYIKNNGMEIFTFRVYYLKSEYKDEVLKDLEKKKSHYVKLDKLYNEKKLINAVYLDKLNEVINKEDIVKKFKY</sequence>
<proteinExistence type="predicted"/>
<keyword evidence="2" id="KW-1185">Reference proteome</keyword>
<dbReference type="AlphaFoldDB" id="A0A1M6A7W2"/>
<dbReference type="STRING" id="1121302.SAMN02745163_00002"/>
<accession>A0A1M6A7W2</accession>
<gene>
    <name evidence="1" type="ORF">SAMN02745163_00002</name>
</gene>
<dbReference type="EMBL" id="FQZB01000003">
    <property type="protein sequence ID" value="SHI32253.1"/>
    <property type="molecule type" value="Genomic_DNA"/>
</dbReference>
<protein>
    <submittedName>
        <fullName evidence="1">Uncharacterized protein</fullName>
    </submittedName>
</protein>
<organism evidence="1 2">
    <name type="scientific">Clostridium cavendishii DSM 21758</name>
    <dbReference type="NCBI Taxonomy" id="1121302"/>
    <lineage>
        <taxon>Bacteria</taxon>
        <taxon>Bacillati</taxon>
        <taxon>Bacillota</taxon>
        <taxon>Clostridia</taxon>
        <taxon>Eubacteriales</taxon>
        <taxon>Clostridiaceae</taxon>
        <taxon>Clostridium</taxon>
    </lineage>
</organism>
<name>A0A1M6A7W2_9CLOT</name>
<reference evidence="1 2" key="1">
    <citation type="submission" date="2016-11" db="EMBL/GenBank/DDBJ databases">
        <authorList>
            <person name="Jaros S."/>
            <person name="Januszkiewicz K."/>
            <person name="Wedrychowicz H."/>
        </authorList>
    </citation>
    <scope>NUCLEOTIDE SEQUENCE [LARGE SCALE GENOMIC DNA]</scope>
    <source>
        <strain evidence="1 2">DSM 21758</strain>
    </source>
</reference>
<evidence type="ECO:0000313" key="2">
    <source>
        <dbReference type="Proteomes" id="UP000184310"/>
    </source>
</evidence>